<dbReference type="PANTHER" id="PTHR35812">
    <property type="entry name" value="LIPOPROTEIN"/>
    <property type="match status" value="1"/>
</dbReference>
<dbReference type="OrthoDB" id="9793251at2"/>
<dbReference type="RefSeq" id="WP_068381913.1">
    <property type="nucleotide sequence ID" value="NZ_LSNE01000018.1"/>
</dbReference>
<protein>
    <submittedName>
        <fullName evidence="3">Adhesin</fullName>
    </submittedName>
</protein>
<dbReference type="PANTHER" id="PTHR35812:SF1">
    <property type="entry name" value="LIPOPROTEIN"/>
    <property type="match status" value="1"/>
</dbReference>
<evidence type="ECO:0000259" key="2">
    <source>
        <dbReference type="Pfam" id="PF07603"/>
    </source>
</evidence>
<dbReference type="EMBL" id="LSNE01000018">
    <property type="protein sequence ID" value="KXI26975.1"/>
    <property type="molecule type" value="Genomic_DNA"/>
</dbReference>
<proteinExistence type="predicted"/>
<accession>A0A148KL36</accession>
<evidence type="ECO:0000256" key="1">
    <source>
        <dbReference type="SAM" id="SignalP"/>
    </source>
</evidence>
<dbReference type="AlphaFoldDB" id="A0A148KL36"/>
<reference evidence="4" key="1">
    <citation type="submission" date="2016-02" db="EMBL/GenBank/DDBJ databases">
        <authorList>
            <person name="Schultz-Johansen M."/>
            <person name="Glaring M.A."/>
            <person name="Bech P.K."/>
            <person name="Stougaard P."/>
        </authorList>
    </citation>
    <scope>NUCLEOTIDE SEQUENCE [LARGE SCALE GENOMIC DNA]</scope>
    <source>
        <strain evidence="4">S66</strain>
    </source>
</reference>
<feature type="chain" id="PRO_5007550101" evidence="1">
    <location>
        <begin position="19"/>
        <end position="167"/>
    </location>
</feature>
<keyword evidence="4" id="KW-1185">Reference proteome</keyword>
<comment type="caution">
    <text evidence="3">The sequence shown here is derived from an EMBL/GenBank/DDBJ whole genome shotgun (WGS) entry which is preliminary data.</text>
</comment>
<gene>
    <name evidence="3" type="ORF">AX660_02450</name>
</gene>
<keyword evidence="1" id="KW-0732">Signal</keyword>
<dbReference type="Proteomes" id="UP000070299">
    <property type="component" value="Unassembled WGS sequence"/>
</dbReference>
<sequence>MKHILLLLLLTTSCSLIAQTCVESIAATTPSDNFVDNENGTITDSKHGLMWMRCSLGQTWQNGSCVGDALALSWQQALVTAHGYVYANQQGWRVPNVKELASITEVQCVRPAINIELFPDTPADDFWSSTPSVTDPQRAWVIAFFNSSNSLKDKKLFVYSRLVRTAN</sequence>
<evidence type="ECO:0000313" key="3">
    <source>
        <dbReference type="EMBL" id="KXI26975.1"/>
    </source>
</evidence>
<dbReference type="Pfam" id="PF07603">
    <property type="entry name" value="Lcl_C"/>
    <property type="match status" value="1"/>
</dbReference>
<feature type="signal peptide" evidence="1">
    <location>
        <begin position="1"/>
        <end position="18"/>
    </location>
</feature>
<organism evidence="3 4">
    <name type="scientific">Paraglaciecola hydrolytica</name>
    <dbReference type="NCBI Taxonomy" id="1799789"/>
    <lineage>
        <taxon>Bacteria</taxon>
        <taxon>Pseudomonadati</taxon>
        <taxon>Pseudomonadota</taxon>
        <taxon>Gammaproteobacteria</taxon>
        <taxon>Alteromonadales</taxon>
        <taxon>Alteromonadaceae</taxon>
        <taxon>Paraglaciecola</taxon>
    </lineage>
</organism>
<evidence type="ECO:0000313" key="4">
    <source>
        <dbReference type="Proteomes" id="UP000070299"/>
    </source>
</evidence>
<dbReference type="InterPro" id="IPR011460">
    <property type="entry name" value="Lcl_C"/>
</dbReference>
<dbReference type="STRING" id="1799789.AX660_02450"/>
<name>A0A148KL36_9ALTE</name>
<feature type="domain" description="Lcl C-terminal" evidence="2">
    <location>
        <begin position="40"/>
        <end position="164"/>
    </location>
</feature>